<organism evidence="2 3">
    <name type="scientific">Intestinibacter bartlettii</name>
    <dbReference type="NCBI Taxonomy" id="261299"/>
    <lineage>
        <taxon>Bacteria</taxon>
        <taxon>Bacillati</taxon>
        <taxon>Bacillota</taxon>
        <taxon>Clostridia</taxon>
        <taxon>Peptostreptococcales</taxon>
        <taxon>Peptostreptococcaceae</taxon>
        <taxon>Intestinibacter</taxon>
    </lineage>
</organism>
<sequence length="292" mass="33891">MYDLNKVGEKTYYIDCPTNIGLYKLNDTDVCIIDSGNDKEAGRKINKILKENNFNLKYIINTHSNADHIGGNEFLQKRTECKIISTEIENIFTKYPILEPSFLYGGYPLKKLTNKFLMAKESKPTGTIDELPEGLEYIKLGGHFFDMIGIKTSDDIYFLADCVFGENIVNKYHISFIYNVDEFLKTLDFVETLEGKLFIPSHAQACEDIKPLVKINRDKVYEIMDTILNICNEPLIFEDILQKLFIHYNLTMDLNQYVLIGNTIKAYLSYLHDNEKLEIEFIDSKLYWKTIC</sequence>
<evidence type="ECO:0000313" key="3">
    <source>
        <dbReference type="Proteomes" id="UP001196301"/>
    </source>
</evidence>
<dbReference type="InterPro" id="IPR001279">
    <property type="entry name" value="Metallo-B-lactamas"/>
</dbReference>
<dbReference type="CDD" id="cd07743">
    <property type="entry name" value="metallo-hydrolase-like_MBL-fold"/>
    <property type="match status" value="1"/>
</dbReference>
<feature type="domain" description="Metallo-beta-lactamase" evidence="1">
    <location>
        <begin position="17"/>
        <end position="202"/>
    </location>
</feature>
<gene>
    <name evidence="2" type="ORF">KQI20_11795</name>
</gene>
<proteinExistence type="predicted"/>
<dbReference type="PANTHER" id="PTHR42951:SF14">
    <property type="entry name" value="METALLO-BETA-LACTAMASE SUPERFAMILY PROTEIN"/>
    <property type="match status" value="1"/>
</dbReference>
<dbReference type="PANTHER" id="PTHR42951">
    <property type="entry name" value="METALLO-BETA-LACTAMASE DOMAIN-CONTAINING"/>
    <property type="match status" value="1"/>
</dbReference>
<dbReference type="InterPro" id="IPR050855">
    <property type="entry name" value="NDM-1-like"/>
</dbReference>
<comment type="caution">
    <text evidence="2">The sequence shown here is derived from an EMBL/GenBank/DDBJ whole genome shotgun (WGS) entry which is preliminary data.</text>
</comment>
<dbReference type="Pfam" id="PF00753">
    <property type="entry name" value="Lactamase_B"/>
    <property type="match status" value="1"/>
</dbReference>
<name>A0ABS6DZ51_9FIRM</name>
<protein>
    <submittedName>
        <fullName evidence="2">MBL fold metallo-hydrolase</fullName>
    </submittedName>
</protein>
<evidence type="ECO:0000259" key="1">
    <source>
        <dbReference type="SMART" id="SM00849"/>
    </source>
</evidence>
<dbReference type="Proteomes" id="UP001196301">
    <property type="component" value="Unassembled WGS sequence"/>
</dbReference>
<dbReference type="RefSeq" id="WP_216571401.1">
    <property type="nucleotide sequence ID" value="NZ_JAHLOQ010000039.1"/>
</dbReference>
<accession>A0ABS6DZ51</accession>
<reference evidence="2 3" key="1">
    <citation type="submission" date="2021-06" db="EMBL/GenBank/DDBJ databases">
        <authorList>
            <person name="Sun Q."/>
            <person name="Li D."/>
        </authorList>
    </citation>
    <scope>NUCLEOTIDE SEQUENCE [LARGE SCALE GENOMIC DNA]</scope>
    <source>
        <strain evidence="2 3">N19</strain>
    </source>
</reference>
<evidence type="ECO:0000313" key="2">
    <source>
        <dbReference type="EMBL" id="MBU5337125.1"/>
    </source>
</evidence>
<keyword evidence="3" id="KW-1185">Reference proteome</keyword>
<dbReference type="EMBL" id="JAHLOQ010000039">
    <property type="protein sequence ID" value="MBU5337125.1"/>
    <property type="molecule type" value="Genomic_DNA"/>
</dbReference>
<dbReference type="SMART" id="SM00849">
    <property type="entry name" value="Lactamase_B"/>
    <property type="match status" value="1"/>
</dbReference>